<reference evidence="6 7" key="1">
    <citation type="submission" date="2013-03" db="EMBL/GenBank/DDBJ databases">
        <authorList>
            <person name="Fiebig A."/>
            <person name="Goeker M."/>
            <person name="Klenk H.-P.P."/>
        </authorList>
    </citation>
    <scope>NUCLEOTIDE SEQUENCE [LARGE SCALE GENOMIC DNA]</scope>
    <source>
        <strain evidence="6 7">DSM 17492</strain>
        <plasmid evidence="6 7">pLokhon02</plasmid>
    </source>
</reference>
<sequence>MTYQKYDYHNAPTIREFTALSLGDLQDNGLSGGVDCGDRFEMPANAGLCVKVRDDDPYLSGDRSYCNDKAADRSYQTARICDGPDGADIGNGGRIYAEKYFQVRDAQGNRYVMIEFEQEGSGANYYTFHSAYGVPQAGARLTVGKSCDLNGNIKLGYDQLDAGDCKPSAPPGDCLVIEAEDMQLYNYKIHALDGASGGEVIKTTSCDPSYAKTVFQGETGTYDLKLCVVDENDGQGLIKIYVGSRLLKSVRLDEDTGGAYGETGVFREITLDDVALSAGDRITIVGVRDGNEFARIDKLEICKDDTPLPAALGDFVWFDADRDGVQDADEAGVAGVTVHLKDESGTIIDTTTTDAQGRYLFDDLAAGRYAVAFEPTDEFEFTTANQGDDATDSDADPGTGMTGLYDLAAGQTDLSADAGLVRRNHAPEPQDDSGKVCATETTVIDVLGNDGDPDGDPVEVAHVAGVAVAIGDSVTLASGATVTLNADFTLSYDSSGASYDGVAAADLLIGETASDSFGYSITDGDLEATAEVDMTICGAKNTLATINASLPQGEVCFQMQQSYEPLINADAITLKLSGTGDARFDGMVYEEAYCLSGYEDTLDVDANGDIDLAPVVKGQMTVAVAANVPAGELETVGINGQTARDNLDLVNWILNQGFGDTDNGDGTGETYNDMEIQGAIWGLTDGPLPDGSLFAPIGTSENAREILDAAIANGEGFEAGEGDIVGLLITPTAQAQQQGHDQPLIIGVAFEALAQDCLCV</sequence>
<dbReference type="OrthoDB" id="9773411at2"/>
<dbReference type="HOGENOM" id="CLU_333398_0_0_5"/>
<accession>A0A017H7A8</accession>
<evidence type="ECO:0000256" key="1">
    <source>
        <dbReference type="ARBA" id="ARBA00004613"/>
    </source>
</evidence>
<feature type="domain" description="SD-repeat containing protein B" evidence="5">
    <location>
        <begin position="311"/>
        <end position="420"/>
    </location>
</feature>
<comment type="subcellular location">
    <subcellularLocation>
        <location evidence="1">Secreted</location>
    </subcellularLocation>
</comment>
<dbReference type="PANTHER" id="PTHR23303:SF15">
    <property type="entry name" value="COLOSSIN-A"/>
    <property type="match status" value="1"/>
</dbReference>
<evidence type="ECO:0000313" key="6">
    <source>
        <dbReference type="EMBL" id="EYD70417.1"/>
    </source>
</evidence>
<dbReference type="PATRIC" id="fig|1122180.6.peg.176"/>
<dbReference type="eggNOG" id="COG4932">
    <property type="taxonomic scope" value="Bacteria"/>
</dbReference>
<comment type="caution">
    <text evidence="6">The sequence shown here is derived from an EMBL/GenBank/DDBJ whole genome shotgun (WGS) entry which is preliminary data.</text>
</comment>
<organism evidence="6 7">
    <name type="scientific">Limimaricola hongkongensis DSM 17492</name>
    <dbReference type="NCBI Taxonomy" id="1122180"/>
    <lineage>
        <taxon>Bacteria</taxon>
        <taxon>Pseudomonadati</taxon>
        <taxon>Pseudomonadota</taxon>
        <taxon>Alphaproteobacteria</taxon>
        <taxon>Rhodobacterales</taxon>
        <taxon>Paracoccaceae</taxon>
        <taxon>Limimaricola</taxon>
    </lineage>
</organism>
<dbReference type="InterPro" id="IPR051417">
    <property type="entry name" value="SDr/BOS_complex"/>
</dbReference>
<proteinExistence type="predicted"/>
<evidence type="ECO:0000256" key="3">
    <source>
        <dbReference type="ARBA" id="ARBA00022729"/>
    </source>
</evidence>
<evidence type="ECO:0000259" key="5">
    <source>
        <dbReference type="Pfam" id="PF17210"/>
    </source>
</evidence>
<gene>
    <name evidence="6" type="ORF">Lokhon_00171</name>
</gene>
<evidence type="ECO:0000256" key="2">
    <source>
        <dbReference type="ARBA" id="ARBA00022525"/>
    </source>
</evidence>
<dbReference type="Gene3D" id="2.60.40.10">
    <property type="entry name" value="Immunoglobulins"/>
    <property type="match status" value="1"/>
</dbReference>
<dbReference type="Pfam" id="PF17210">
    <property type="entry name" value="SdrD_B"/>
    <property type="match status" value="1"/>
</dbReference>
<evidence type="ECO:0000256" key="4">
    <source>
        <dbReference type="SAM" id="MobiDB-lite"/>
    </source>
</evidence>
<dbReference type="PANTHER" id="PTHR23303">
    <property type="entry name" value="CARBOXYPEPTIDASE REGULATORY REGION-CONTAINING"/>
    <property type="match status" value="1"/>
</dbReference>
<keyword evidence="7" id="KW-1185">Reference proteome</keyword>
<dbReference type="RefSeq" id="WP_026147628.1">
    <property type="nucleotide sequence ID" value="NZ_CM002676.1"/>
</dbReference>
<dbReference type="EMBL" id="APGJ01000010">
    <property type="protein sequence ID" value="EYD70417.1"/>
    <property type="molecule type" value="Genomic_DNA"/>
</dbReference>
<feature type="region of interest" description="Disordered" evidence="4">
    <location>
        <begin position="383"/>
        <end position="403"/>
    </location>
</feature>
<dbReference type="InterPro" id="IPR033764">
    <property type="entry name" value="Sdr_B"/>
</dbReference>
<dbReference type="Gene3D" id="2.60.120.260">
    <property type="entry name" value="Galactose-binding domain-like"/>
    <property type="match status" value="1"/>
</dbReference>
<dbReference type="GO" id="GO:0005576">
    <property type="term" value="C:extracellular region"/>
    <property type="evidence" value="ECO:0007669"/>
    <property type="project" value="UniProtKB-SubCell"/>
</dbReference>
<keyword evidence="2" id="KW-0964">Secreted</keyword>
<keyword evidence="6" id="KW-0614">Plasmid</keyword>
<dbReference type="InterPro" id="IPR013783">
    <property type="entry name" value="Ig-like_fold"/>
</dbReference>
<name>A0A017H7A8_9RHOB</name>
<keyword evidence="3" id="KW-0732">Signal</keyword>
<dbReference type="SUPFAM" id="SSF117074">
    <property type="entry name" value="Hypothetical protein PA1324"/>
    <property type="match status" value="1"/>
</dbReference>
<dbReference type="Proteomes" id="UP000025047">
    <property type="component" value="Plasmid pLokhon02"/>
</dbReference>
<geneLocation type="plasmid" evidence="6 7">
    <name>pLokhon02</name>
</geneLocation>
<dbReference type="Pfam" id="PF17963">
    <property type="entry name" value="Big_9"/>
    <property type="match status" value="1"/>
</dbReference>
<dbReference type="AlphaFoldDB" id="A0A017H7A8"/>
<protein>
    <recommendedName>
        <fullName evidence="5">SD-repeat containing protein B domain-containing protein</fullName>
    </recommendedName>
</protein>
<evidence type="ECO:0000313" key="7">
    <source>
        <dbReference type="Proteomes" id="UP000025047"/>
    </source>
</evidence>